<evidence type="ECO:0000256" key="3">
    <source>
        <dbReference type="ARBA" id="ARBA00022692"/>
    </source>
</evidence>
<dbReference type="Proteomes" id="UP000700815">
    <property type="component" value="Unassembled WGS sequence"/>
</dbReference>
<keyword evidence="10" id="KW-1185">Reference proteome</keyword>
<feature type="transmembrane region" description="Helical" evidence="7">
    <location>
        <begin position="539"/>
        <end position="560"/>
    </location>
</feature>
<comment type="subcellular location">
    <subcellularLocation>
        <location evidence="1">Cell membrane</location>
        <topology evidence="1">Multi-pass membrane protein</topology>
    </subcellularLocation>
</comment>
<evidence type="ECO:0000256" key="7">
    <source>
        <dbReference type="SAM" id="Phobius"/>
    </source>
</evidence>
<proteinExistence type="predicted"/>
<keyword evidence="3 7" id="KW-0812">Transmembrane</keyword>
<accession>A0ABS6WJC0</accession>
<feature type="transmembrane region" description="Helical" evidence="7">
    <location>
        <begin position="131"/>
        <end position="155"/>
    </location>
</feature>
<dbReference type="InterPro" id="IPR051211">
    <property type="entry name" value="PG_lysyltransferase"/>
</dbReference>
<feature type="transmembrane region" description="Helical" evidence="7">
    <location>
        <begin position="432"/>
        <end position="462"/>
    </location>
</feature>
<evidence type="ECO:0000313" key="10">
    <source>
        <dbReference type="Proteomes" id="UP000700815"/>
    </source>
</evidence>
<evidence type="ECO:0000259" key="8">
    <source>
        <dbReference type="Pfam" id="PF09924"/>
    </source>
</evidence>
<dbReference type="PANTHER" id="PTHR34697">
    <property type="entry name" value="PHOSPHATIDYLGLYCEROL LYSYLTRANSFERASE"/>
    <property type="match status" value="1"/>
</dbReference>
<gene>
    <name evidence="9" type="ORF">KIH79_10400</name>
</gene>
<dbReference type="RefSeq" id="WP_219059301.1">
    <property type="nucleotide sequence ID" value="NZ_JAHBBH010000036.1"/>
</dbReference>
<evidence type="ECO:0000256" key="6">
    <source>
        <dbReference type="SAM" id="MobiDB-lite"/>
    </source>
</evidence>
<feature type="transmembrane region" description="Helical" evidence="7">
    <location>
        <begin position="204"/>
        <end position="222"/>
    </location>
</feature>
<feature type="transmembrane region" description="Helical" evidence="7">
    <location>
        <begin position="305"/>
        <end position="327"/>
    </location>
</feature>
<evidence type="ECO:0000256" key="5">
    <source>
        <dbReference type="ARBA" id="ARBA00023136"/>
    </source>
</evidence>
<organism evidence="9 10">
    <name type="scientific">Bifidobacterium miconis</name>
    <dbReference type="NCBI Taxonomy" id="2834435"/>
    <lineage>
        <taxon>Bacteria</taxon>
        <taxon>Bacillati</taxon>
        <taxon>Actinomycetota</taxon>
        <taxon>Actinomycetes</taxon>
        <taxon>Bifidobacteriales</taxon>
        <taxon>Bifidobacteriaceae</taxon>
        <taxon>Bifidobacterium</taxon>
    </lineage>
</organism>
<evidence type="ECO:0000256" key="1">
    <source>
        <dbReference type="ARBA" id="ARBA00004651"/>
    </source>
</evidence>
<protein>
    <submittedName>
        <fullName evidence="9">DUF2156 domain-containing protein</fullName>
    </submittedName>
</protein>
<feature type="transmembrane region" description="Helical" evidence="7">
    <location>
        <begin position="373"/>
        <end position="392"/>
    </location>
</feature>
<feature type="domain" description="Phosphatidylglycerol lysyltransferase C-terminal" evidence="8">
    <location>
        <begin position="577"/>
        <end position="891"/>
    </location>
</feature>
<feature type="region of interest" description="Disordered" evidence="6">
    <location>
        <begin position="1"/>
        <end position="40"/>
    </location>
</feature>
<evidence type="ECO:0000313" key="9">
    <source>
        <dbReference type="EMBL" id="MBW3093321.1"/>
    </source>
</evidence>
<feature type="transmembrane region" description="Helical" evidence="7">
    <location>
        <begin position="399"/>
        <end position="420"/>
    </location>
</feature>
<feature type="compositionally biased region" description="Low complexity" evidence="6">
    <location>
        <begin position="15"/>
        <end position="29"/>
    </location>
</feature>
<feature type="transmembrane region" description="Helical" evidence="7">
    <location>
        <begin position="88"/>
        <end position="111"/>
    </location>
</feature>
<evidence type="ECO:0000256" key="4">
    <source>
        <dbReference type="ARBA" id="ARBA00022989"/>
    </source>
</evidence>
<keyword evidence="5 7" id="KW-0472">Membrane</keyword>
<reference evidence="9 10" key="1">
    <citation type="submission" date="2021-05" db="EMBL/GenBank/DDBJ databases">
        <title>Phylogenetic classification of ten novel species belonging to the genus Bifidobacterium comprising B. colchicus sp. nov., B. abeli sp. nov., B. bicoloris sp. nov., B. guerezis sp. nov., B. rosaliae sp. nov., B. santillanensis sp. nov., B. argentati sp. nov., B. amazzoni sp. nov., B. pluviali sp. nov., and B. pinnaculum sp. nov.</title>
        <authorList>
            <person name="Lugli G.A."/>
            <person name="Ruiz Garcia L."/>
            <person name="Margolles A."/>
            <person name="Ventura M."/>
        </authorList>
    </citation>
    <scope>NUCLEOTIDE SEQUENCE [LARGE SCALE GENOMIC DNA]</scope>
    <source>
        <strain evidence="9 10">82T10</strain>
    </source>
</reference>
<comment type="caution">
    <text evidence="9">The sequence shown here is derived from an EMBL/GenBank/DDBJ whole genome shotgun (WGS) entry which is preliminary data.</text>
</comment>
<evidence type="ECO:0000256" key="2">
    <source>
        <dbReference type="ARBA" id="ARBA00022475"/>
    </source>
</evidence>
<feature type="transmembrane region" description="Helical" evidence="7">
    <location>
        <begin position="474"/>
        <end position="492"/>
    </location>
</feature>
<name>A0ABS6WJC0_9BIFI</name>
<dbReference type="Pfam" id="PF09924">
    <property type="entry name" value="LPG_synthase_C"/>
    <property type="match status" value="1"/>
</dbReference>
<dbReference type="InterPro" id="IPR024320">
    <property type="entry name" value="LPG_synthase_C"/>
</dbReference>
<keyword evidence="4 7" id="KW-1133">Transmembrane helix</keyword>
<dbReference type="EMBL" id="JAHBBH010000036">
    <property type="protein sequence ID" value="MBW3093321.1"/>
    <property type="molecule type" value="Genomic_DNA"/>
</dbReference>
<sequence length="926" mass="99291">MSVANNAAEGKTNNAAESATTADSPSAATHGNGDGHGTRNTTVVRSAAAGHQGGNGHKPARRNASSNAAQAWAPLAGDVRGWIGAHPFAVGFVAAFVVLNVVAWIVAALAGQSFPLRGLGTSLDEFSLPKLLVSLFLARGVLQLVMDAILLLVMVSTAEPLLGRGRLAVIGAASTLIGTIVGLFLCAGLAALLQGTAIVGRVRFTLSPLTLGVGVLIAASAFSRPLWRRRIRLIGYAAIAAGLLFRGNPGDYCLLVAALTGHVLGDLLARRAARTTVGSASARAAQHHADPLHWQMGTSFEARRMFAAAALILALGPMLTITSPTHVGPLSSLGLMLSPVDPDDAKLAACLSGASHADCFFQFDLLRTSMPGAIARSLLPTAVMAIMAWGLYRGRRLAAWATAAYSAFVALLAVAYYFVVPLAFAGDGFRTLVWHGAVVACAANALLPALFAVATVVSLGHFPIRTDVRLMRRGCAAIVASFVACAAIYLGFGLLRLHDFRPAATIGDLMAELPGRFIPIGFLSRTKLRFMPLTPVASAVYQGVGLVFWLVVLVVCVRWMRDILVTDDHARADAGRLVERDGESMSFMTTWEGNRYWTSPTGRSAVAYRVIGGIALTCTGPFGDRGEWMTDLREFARFCAAHSWSPAFYAVHRAQRDALVASGWYALEVGGEMVVDPRTWKTTGKKWQDIRTAINKAKRDGITDVLTTFANADADVREQIEEISEQWAGEKALPEMKFTLGGVEELRDPRVRILYAVDADGLVLGVTSWLPTWRDARIVGWTLDFMRHRTDSPNGIMEFLIARMAERLRDEGIADPASAAEFMSLSAAPLAGMNPDRDNVDASGRADTGTAMLQHALQIVADWMEPAYGFHSLFNFKRKFQPSEEPVYVCYPDPAALPQLGLAVMRAYVPSVSARQALAMLRTLQR</sequence>
<dbReference type="PANTHER" id="PTHR34697:SF2">
    <property type="entry name" value="PHOSPHATIDYLGLYCEROL LYSYLTRANSFERASE"/>
    <property type="match status" value="1"/>
</dbReference>
<feature type="transmembrane region" description="Helical" evidence="7">
    <location>
        <begin position="167"/>
        <end position="192"/>
    </location>
</feature>
<keyword evidence="2" id="KW-1003">Cell membrane</keyword>